<organism evidence="1 2">
    <name type="scientific">Parasitella parasitica</name>
    <dbReference type="NCBI Taxonomy" id="35722"/>
    <lineage>
        <taxon>Eukaryota</taxon>
        <taxon>Fungi</taxon>
        <taxon>Fungi incertae sedis</taxon>
        <taxon>Mucoromycota</taxon>
        <taxon>Mucoromycotina</taxon>
        <taxon>Mucoromycetes</taxon>
        <taxon>Mucorales</taxon>
        <taxon>Mucorineae</taxon>
        <taxon>Mucoraceae</taxon>
        <taxon>Parasitella</taxon>
    </lineage>
</organism>
<evidence type="ECO:0000313" key="1">
    <source>
        <dbReference type="EMBL" id="CEP07712.1"/>
    </source>
</evidence>
<sequence>MLQAQPALRQLMVLKPFMLRSFSISAFLNKSIPLSESSHFHSHETDIKNRFAISYLSDEELPKSDVLKSKLIIGWTPEQGKVDPKTFIENPEFIDFMTSILKENIHKVDDSNLKAMADWQKEGYVNEISSEQHVRVFMQNRRWLHIGDERNPPAWGRINFPEDIIGSVELDHGKIKKGSYQSMPAHRLITNNGLFQLSEPLTKCVVEASKKVATS</sequence>
<dbReference type="EMBL" id="LN719426">
    <property type="protein sequence ID" value="CEP07712.1"/>
    <property type="molecule type" value="Genomic_DNA"/>
</dbReference>
<keyword evidence="2" id="KW-1185">Reference proteome</keyword>
<protein>
    <submittedName>
        <fullName evidence="1">Uncharacterized protein</fullName>
    </submittedName>
</protein>
<reference evidence="1 2" key="1">
    <citation type="submission" date="2014-09" db="EMBL/GenBank/DDBJ databases">
        <authorList>
            <person name="Ellenberger Sabrina"/>
        </authorList>
    </citation>
    <scope>NUCLEOTIDE SEQUENCE [LARGE SCALE GENOMIC DNA]</scope>
    <source>
        <strain evidence="1 2">CBS 412.66</strain>
    </source>
</reference>
<name>A0A0B7MRM0_9FUNG</name>
<accession>A0A0B7MRM0</accession>
<dbReference type="PANTHER" id="PTHR37331">
    <property type="entry name" value="YALI0F11671P"/>
    <property type="match status" value="1"/>
</dbReference>
<dbReference type="PANTHER" id="PTHR37331:SF1">
    <property type="entry name" value="YALI0F11671P"/>
    <property type="match status" value="1"/>
</dbReference>
<dbReference type="OrthoDB" id="5397701at2759"/>
<proteinExistence type="predicted"/>
<dbReference type="Proteomes" id="UP000054107">
    <property type="component" value="Unassembled WGS sequence"/>
</dbReference>
<gene>
    <name evidence="1" type="primary">PARPA_01020.1 scaffold 1359</name>
</gene>
<dbReference type="STRING" id="35722.A0A0B7MRM0"/>
<evidence type="ECO:0000313" key="2">
    <source>
        <dbReference type="Proteomes" id="UP000054107"/>
    </source>
</evidence>
<dbReference type="AlphaFoldDB" id="A0A0B7MRM0"/>